<dbReference type="InterPro" id="IPR018337">
    <property type="entry name" value="Cell_wall/Cho-bd_repeat"/>
</dbReference>
<reference evidence="3" key="1">
    <citation type="submission" date="2019-02" db="EMBL/GenBank/DDBJ databases">
        <title>Structural and Functional analysis of Lanthipeptide from Bacillus thuringiensis serovar andalousiensis B23193.</title>
        <authorList>
            <person name="Andreeva J.V."/>
            <person name="Grigoreva A."/>
        </authorList>
    </citation>
    <scope>NUCLEOTIDE SEQUENCE [LARGE SCALE GENOMIC DNA]</scope>
    <source>
        <strain evidence="3">B23193</strain>
    </source>
</reference>
<evidence type="ECO:0000256" key="1">
    <source>
        <dbReference type="ARBA" id="ARBA00022737"/>
    </source>
</evidence>
<proteinExistence type="predicted"/>
<accession>A0A6H0TP25</accession>
<sequence>MQGSGQINSKKYYFDSNGVLQSS</sequence>
<dbReference type="EMBL" id="CP035727">
    <property type="protein sequence ID" value="QIW22702.1"/>
    <property type="molecule type" value="Genomic_DNA"/>
</dbReference>
<keyword evidence="1" id="KW-0677">Repeat</keyword>
<gene>
    <name evidence="2" type="ORF">EVG22_31345</name>
</gene>
<dbReference type="Proteomes" id="UP000501374">
    <property type="component" value="Chromosome"/>
</dbReference>
<evidence type="ECO:0000313" key="3">
    <source>
        <dbReference type="Proteomes" id="UP000501374"/>
    </source>
</evidence>
<evidence type="ECO:0000313" key="2">
    <source>
        <dbReference type="EMBL" id="QIW22702.1"/>
    </source>
</evidence>
<dbReference type="AlphaFoldDB" id="A0A6H0TP25"/>
<protein>
    <submittedName>
        <fullName evidence="2">Uncharacterized protein</fullName>
    </submittedName>
</protein>
<dbReference type="Pfam" id="PF01473">
    <property type="entry name" value="Choline_bind_1"/>
    <property type="match status" value="1"/>
</dbReference>
<organism evidence="2 3">
    <name type="scientific">Bacillus thuringiensis serovar andalousiensis</name>
    <dbReference type="NCBI Taxonomy" id="257985"/>
    <lineage>
        <taxon>Bacteria</taxon>
        <taxon>Bacillati</taxon>
        <taxon>Bacillota</taxon>
        <taxon>Bacilli</taxon>
        <taxon>Bacillales</taxon>
        <taxon>Bacillaceae</taxon>
        <taxon>Bacillus</taxon>
        <taxon>Bacillus cereus group</taxon>
    </lineage>
</organism>
<dbReference type="RefSeq" id="WP_172556164.1">
    <property type="nucleotide sequence ID" value="NZ_CP035727.2"/>
</dbReference>
<name>A0A6H0TP25_BACTU</name>